<keyword evidence="3" id="KW-1185">Reference proteome</keyword>
<sequence length="307" mass="34360">MKRLARPTDFGEERDFGEDRRILVKIGFYTSTFNDRPLEEVVDFAASARFDAIEIDVGGHIKTPDRVEAAVALARSRDLFVSSITYFGNQLDADRAKRTALRERTTEFAGAIGQAGVPIFVIFPGRDDTASDEANYDDFADFANGLITETEPYGLTVAIENWPGPKDNFIGTTPKGWQELFQRIENPRFGLEFDPSHLIRIGVDPYRAMEAVKDRIAILHAKDTAIDRESLQAVGYHGKGWWQYKLPGLGLIDWPRFLRQARGAGFDGTLSIEHEDGAYGWPGKDLAARKDGERLGLDYLRNVLSGL</sequence>
<dbReference type="EnsemblBacteria" id="CAK12067">
    <property type="protein sequence ID" value="CAK12067"/>
    <property type="gene ID" value="pRL120355"/>
</dbReference>
<evidence type="ECO:0000313" key="2">
    <source>
        <dbReference type="EMBL" id="CAK12067.1"/>
    </source>
</evidence>
<dbReference type="KEGG" id="rle:pRL120355"/>
<dbReference type="SUPFAM" id="SSF51658">
    <property type="entry name" value="Xylose isomerase-like"/>
    <property type="match status" value="1"/>
</dbReference>
<dbReference type="eggNOG" id="COG1082">
    <property type="taxonomic scope" value="Bacteria"/>
</dbReference>
<dbReference type="EMBL" id="AM236086">
    <property type="protein sequence ID" value="CAK12067.1"/>
    <property type="molecule type" value="Genomic_DNA"/>
</dbReference>
<dbReference type="InterPro" id="IPR013022">
    <property type="entry name" value="Xyl_isomerase-like_TIM-brl"/>
</dbReference>
<protein>
    <submittedName>
        <fullName evidence="2">Isomerase/epimerase</fullName>
    </submittedName>
</protein>
<dbReference type="GO" id="GO:0016853">
    <property type="term" value="F:isomerase activity"/>
    <property type="evidence" value="ECO:0007669"/>
    <property type="project" value="UniProtKB-KW"/>
</dbReference>
<dbReference type="Pfam" id="PF01261">
    <property type="entry name" value="AP_endonuc_2"/>
    <property type="match status" value="1"/>
</dbReference>
<feature type="domain" description="Xylose isomerase-like TIM barrel" evidence="1">
    <location>
        <begin position="42"/>
        <end position="290"/>
    </location>
</feature>
<dbReference type="Gene3D" id="3.20.20.150">
    <property type="entry name" value="Divalent-metal-dependent TIM barrel enzymes"/>
    <property type="match status" value="1"/>
</dbReference>
<keyword evidence="2" id="KW-0413">Isomerase</keyword>
<geneLocation type="plasmid" evidence="3">
    <name>pRL12</name>
</geneLocation>
<dbReference type="Proteomes" id="UP000006575">
    <property type="component" value="Plasmid pRL12"/>
</dbReference>
<evidence type="ECO:0000259" key="1">
    <source>
        <dbReference type="Pfam" id="PF01261"/>
    </source>
</evidence>
<proteinExistence type="predicted"/>
<evidence type="ECO:0000313" key="3">
    <source>
        <dbReference type="Proteomes" id="UP000006575"/>
    </source>
</evidence>
<organism evidence="2 3">
    <name type="scientific">Rhizobium johnstonii (strain DSM 114642 / LMG 32736 / 3841)</name>
    <name type="common">Rhizobium leguminosarum bv. viciae</name>
    <dbReference type="NCBI Taxonomy" id="216596"/>
    <lineage>
        <taxon>Bacteria</taxon>
        <taxon>Pseudomonadati</taxon>
        <taxon>Pseudomonadota</taxon>
        <taxon>Alphaproteobacteria</taxon>
        <taxon>Hyphomicrobiales</taxon>
        <taxon>Rhizobiaceae</taxon>
        <taxon>Rhizobium/Agrobacterium group</taxon>
        <taxon>Rhizobium</taxon>
        <taxon>Rhizobium johnstonii</taxon>
    </lineage>
</organism>
<dbReference type="InterPro" id="IPR050312">
    <property type="entry name" value="IolE/XylAMocC-like"/>
</dbReference>
<gene>
    <name evidence="2" type="ordered locus">pRL120355</name>
</gene>
<accession>Q1M4A5</accession>
<reference evidence="2 3" key="1">
    <citation type="journal article" date="2006" name="Genome Biol.">
        <title>The genome of Rhizobium leguminosarum has recognizable core and accessory components.</title>
        <authorList>
            <person name="Young J.W."/>
            <person name="Crossman L.C."/>
            <person name="Johnston A.W.B."/>
            <person name="Thomson N.R."/>
            <person name="Ghazoui Z.F."/>
            <person name="Hull K.H."/>
            <person name="Wexler M."/>
            <person name="Curson A.R.J."/>
            <person name="Todd J.D."/>
            <person name="Poole P.S."/>
            <person name="Mauchline T.H."/>
            <person name="East A.K."/>
            <person name="Quail M.A."/>
            <person name="Churcher C."/>
            <person name="Arrowsmith C."/>
            <person name="Cherevach A."/>
            <person name="Chillingworth T."/>
            <person name="Clarke K."/>
            <person name="Cronin A."/>
            <person name="Davis P."/>
            <person name="Fraser A."/>
            <person name="Hance Z."/>
            <person name="Hauser H."/>
            <person name="Jagels K."/>
            <person name="Moule S."/>
            <person name="Mungall K."/>
            <person name="Norbertczak H."/>
            <person name="Rabbinowitsch E."/>
            <person name="Sanders M."/>
            <person name="Simmonds M."/>
            <person name="Whitehead S."/>
            <person name="Parkhill J."/>
        </authorList>
    </citation>
    <scope>NUCLEOTIDE SEQUENCE [LARGE SCALE GENOMIC DNA]</scope>
    <source>
        <strain evidence="3">DSM 114642 / LMG 32736 / 3841</strain>
    </source>
</reference>
<name>Q1M4A5_RHIJ3</name>
<dbReference type="PANTHER" id="PTHR12110:SF21">
    <property type="entry name" value="XYLOSE ISOMERASE-LIKE TIM BARREL DOMAIN-CONTAINING PROTEIN"/>
    <property type="match status" value="1"/>
</dbReference>
<dbReference type="HOGENOM" id="CLU_061796_2_0_5"/>
<dbReference type="PANTHER" id="PTHR12110">
    <property type="entry name" value="HYDROXYPYRUVATE ISOMERASE"/>
    <property type="match status" value="1"/>
</dbReference>
<dbReference type="InterPro" id="IPR036237">
    <property type="entry name" value="Xyl_isomerase-like_sf"/>
</dbReference>
<dbReference type="AlphaFoldDB" id="Q1M4A5"/>